<reference evidence="1 2" key="1">
    <citation type="submission" date="2018-06" db="EMBL/GenBank/DDBJ databases">
        <authorList>
            <consortium name="Pathogen Informatics"/>
            <person name="Doyle S."/>
        </authorList>
    </citation>
    <scope>NUCLEOTIDE SEQUENCE [LARGE SCALE GENOMIC DNA]</scope>
    <source>
        <strain evidence="1 2">NCTC13316</strain>
    </source>
</reference>
<dbReference type="Gene3D" id="2.30.30.940">
    <property type="match status" value="1"/>
</dbReference>
<accession>A0A378JLY7</accession>
<dbReference type="RefSeq" id="WP_244917900.1">
    <property type="nucleotide sequence ID" value="NZ_UGOD01000001.1"/>
</dbReference>
<dbReference type="Gene3D" id="3.40.50.300">
    <property type="entry name" value="P-loop containing nucleotide triphosphate hydrolases"/>
    <property type="match status" value="1"/>
</dbReference>
<evidence type="ECO:0000313" key="1">
    <source>
        <dbReference type="EMBL" id="STX52346.1"/>
    </source>
</evidence>
<dbReference type="AlphaFoldDB" id="A0A378JLY7"/>
<sequence>MAATRGEVKSALDKLDVKTLSTHEERVAWIANHWLSLTPDTREKTLLFAPTHANRESIIKLLREGLKEEGTLSSKPFCHLTLKAKTIEPIQQRFVAYHQKGDKVRFNQDFKRHKITSGHYYTVGEITKSHREENVLPLIDKQGKLIKFNLKNLPSYKTHTAPFERLIEVYEAKLLELFEGDKVMWTRNFKAHEIRNGQCATLVAINKDALHFVTKEGRSLTLEKTHPALNHLDYSYVLTNYKVQGKDAPFGVGLMESFHRFGTTLNNFYVQISRAIHGMILVTDNKEKLIEAIEKNASL</sequence>
<keyword evidence="2" id="KW-1185">Reference proteome</keyword>
<evidence type="ECO:0000313" key="2">
    <source>
        <dbReference type="Proteomes" id="UP000254794"/>
    </source>
</evidence>
<organism evidence="1 2">
    <name type="scientific">Legionella busanensis</name>
    <dbReference type="NCBI Taxonomy" id="190655"/>
    <lineage>
        <taxon>Bacteria</taxon>
        <taxon>Pseudomonadati</taxon>
        <taxon>Pseudomonadota</taxon>
        <taxon>Gammaproteobacteria</taxon>
        <taxon>Legionellales</taxon>
        <taxon>Legionellaceae</taxon>
        <taxon>Legionella</taxon>
    </lineage>
</organism>
<dbReference type="Proteomes" id="UP000254794">
    <property type="component" value="Unassembled WGS sequence"/>
</dbReference>
<name>A0A378JLY7_9GAMM</name>
<dbReference type="InterPro" id="IPR027417">
    <property type="entry name" value="P-loop_NTPase"/>
</dbReference>
<proteinExistence type="predicted"/>
<gene>
    <name evidence="1" type="ORF">NCTC13316_02459</name>
</gene>
<protein>
    <submittedName>
        <fullName evidence="1">Conjugative transfer protein TraI</fullName>
    </submittedName>
</protein>
<dbReference type="EMBL" id="UGOD01000001">
    <property type="protein sequence ID" value="STX52346.1"/>
    <property type="molecule type" value="Genomic_DNA"/>
</dbReference>
<dbReference type="SUPFAM" id="SSF52540">
    <property type="entry name" value="P-loop containing nucleoside triphosphate hydrolases"/>
    <property type="match status" value="1"/>
</dbReference>